<feature type="transmembrane region" description="Helical" evidence="11">
    <location>
        <begin position="40"/>
        <end position="59"/>
    </location>
</feature>
<dbReference type="Pfam" id="PF09335">
    <property type="entry name" value="VTT_dom"/>
    <property type="match status" value="1"/>
</dbReference>
<evidence type="ECO:0000256" key="8">
    <source>
        <dbReference type="ARBA" id="ARBA00023034"/>
    </source>
</evidence>
<dbReference type="PANTHER" id="PTHR47549:SF2">
    <property type="entry name" value="GOLGI APPARATUS MEMBRANE PROTEIN TVP38"/>
    <property type="match status" value="1"/>
</dbReference>
<evidence type="ECO:0000256" key="4">
    <source>
        <dbReference type="ARBA" id="ARBA00013533"/>
    </source>
</evidence>
<dbReference type="OrthoDB" id="166803at2759"/>
<sequence>MKDNSEVRVTTRRLSRTLSVRSTNYQPVNWRRLFFAPKYLVWWIIGIIVFVISIFLTVYHHKVVHYLRPWSEKVRDLPAGWVIPIVILIIISFPPLFGHELVALLCGLVYGLWIGFGIVAAGTFLGELGTWFAFTYLFRRRAIKLERTNLNYGALARLTRDGGFWIIFIIRLSAIPSHFSTAVFSTCGVRFWSFALATFLTLPKQIFLVYLGTLLVETDPSGNQNKKEDPTTTIIKDVVFGVVFVVTVVMAGYIYVHMRRVKKVLLAEQEERRIRKEEEALARAAAGSEVVLPLTVNGDDVEVDIEAARSSMSSTRTPQQGSGDPGGLLVQLGGGGSGPNARDGSLSAVVASIRRESGYDPIEQEENRLAVGGNAVPASLAPSRADPLTSPFLWRLYDIQEEVGRDSR</sequence>
<feature type="region of interest" description="Disordered" evidence="10">
    <location>
        <begin position="309"/>
        <end position="344"/>
    </location>
</feature>
<evidence type="ECO:0000256" key="5">
    <source>
        <dbReference type="ARBA" id="ARBA00020673"/>
    </source>
</evidence>
<dbReference type="PANTHER" id="PTHR47549">
    <property type="entry name" value="GOLGI APPARATUS MEMBRANE PROTEIN TVP38-RELATED"/>
    <property type="match status" value="1"/>
</dbReference>
<reference evidence="13 14" key="1">
    <citation type="journal article" date="2011" name="Cell">
        <title>Insight into structure and assembly of the nuclear pore complex by utilizing the genome of a eukaryotic thermophile.</title>
        <authorList>
            <person name="Amlacher S."/>
            <person name="Sarges P."/>
            <person name="Flemming D."/>
            <person name="van Noort V."/>
            <person name="Kunze R."/>
            <person name="Devos D.P."/>
            <person name="Arumugam M."/>
            <person name="Bork P."/>
            <person name="Hurt E."/>
        </authorList>
    </citation>
    <scope>NUCLEOTIDE SEQUENCE [LARGE SCALE GENOMIC DNA]</scope>
    <source>
        <strain evidence="14">DSM 1495 / CBS 144.50 / IMI 039719</strain>
    </source>
</reference>
<evidence type="ECO:0000256" key="10">
    <source>
        <dbReference type="SAM" id="MobiDB-lite"/>
    </source>
</evidence>
<dbReference type="InterPro" id="IPR051076">
    <property type="entry name" value="Golgi_membrane_TVP38/TMEM64"/>
</dbReference>
<evidence type="ECO:0000256" key="6">
    <source>
        <dbReference type="ARBA" id="ARBA00022692"/>
    </source>
</evidence>
<dbReference type="STRING" id="759272.G0SBE1"/>
<keyword evidence="9 11" id="KW-0472">Membrane</keyword>
<feature type="transmembrane region" description="Helical" evidence="11">
    <location>
        <begin position="158"/>
        <end position="179"/>
    </location>
</feature>
<comment type="similarity">
    <text evidence="3">Belongs to the TVP38/TMEM64 family.</text>
</comment>
<gene>
    <name evidence="13" type="ORF">CTHT_0049940</name>
</gene>
<dbReference type="AlphaFoldDB" id="G0SBE1"/>
<evidence type="ECO:0000256" key="3">
    <source>
        <dbReference type="ARBA" id="ARBA00008640"/>
    </source>
</evidence>
<name>G0SBE1_CHATD</name>
<dbReference type="InterPro" id="IPR032816">
    <property type="entry name" value="VTT_dom"/>
</dbReference>
<accession>G0SBE1</accession>
<keyword evidence="6 11" id="KW-0812">Transmembrane</keyword>
<dbReference type="EMBL" id="GL988044">
    <property type="protein sequence ID" value="EGS19521.1"/>
    <property type="molecule type" value="Genomic_DNA"/>
</dbReference>
<feature type="domain" description="VTT" evidence="12">
    <location>
        <begin position="99"/>
        <end position="213"/>
    </location>
</feature>
<feature type="compositionally biased region" description="Polar residues" evidence="10">
    <location>
        <begin position="310"/>
        <end position="322"/>
    </location>
</feature>
<dbReference type="eggNOG" id="KOG3140">
    <property type="taxonomic scope" value="Eukaryota"/>
</dbReference>
<feature type="transmembrane region" description="Helical" evidence="11">
    <location>
        <begin position="237"/>
        <end position="256"/>
    </location>
</feature>
<proteinExistence type="inferred from homology"/>
<protein>
    <recommendedName>
        <fullName evidence="4">Golgi apparatus membrane protein TVP38</fullName>
    </recommendedName>
    <alternativeName>
        <fullName evidence="5">Golgi apparatus membrane protein tvp38</fullName>
    </alternativeName>
</protein>
<keyword evidence="7 11" id="KW-1133">Transmembrane helix</keyword>
<keyword evidence="8" id="KW-0333">Golgi apparatus</keyword>
<comment type="subcellular location">
    <subcellularLocation>
        <location evidence="2">Golgi apparatus membrane</location>
        <topology evidence="2">Multi-pass membrane protein</topology>
    </subcellularLocation>
</comment>
<feature type="transmembrane region" description="Helical" evidence="11">
    <location>
        <begin position="79"/>
        <end position="98"/>
    </location>
</feature>
<organism evidence="14">
    <name type="scientific">Chaetomium thermophilum (strain DSM 1495 / CBS 144.50 / IMI 039719)</name>
    <name type="common">Thermochaetoides thermophila</name>
    <dbReference type="NCBI Taxonomy" id="759272"/>
    <lineage>
        <taxon>Eukaryota</taxon>
        <taxon>Fungi</taxon>
        <taxon>Dikarya</taxon>
        <taxon>Ascomycota</taxon>
        <taxon>Pezizomycotina</taxon>
        <taxon>Sordariomycetes</taxon>
        <taxon>Sordariomycetidae</taxon>
        <taxon>Sordariales</taxon>
        <taxon>Chaetomiaceae</taxon>
        <taxon>Thermochaetoides</taxon>
    </lineage>
</organism>
<feature type="transmembrane region" description="Helical" evidence="11">
    <location>
        <begin position="110"/>
        <end position="138"/>
    </location>
</feature>
<dbReference type="KEGG" id="cthr:CTHT_0049940"/>
<evidence type="ECO:0000259" key="12">
    <source>
        <dbReference type="Pfam" id="PF09335"/>
    </source>
</evidence>
<dbReference type="GO" id="GO:0000139">
    <property type="term" value="C:Golgi membrane"/>
    <property type="evidence" value="ECO:0007669"/>
    <property type="project" value="UniProtKB-SubCell"/>
</dbReference>
<evidence type="ECO:0000256" key="1">
    <source>
        <dbReference type="ARBA" id="ARBA00002978"/>
    </source>
</evidence>
<dbReference type="OMA" id="VIYHEAI"/>
<dbReference type="Proteomes" id="UP000008066">
    <property type="component" value="Unassembled WGS sequence"/>
</dbReference>
<dbReference type="HOGENOM" id="CLU_674389_0_0_1"/>
<evidence type="ECO:0000313" key="14">
    <source>
        <dbReference type="Proteomes" id="UP000008066"/>
    </source>
</evidence>
<keyword evidence="14" id="KW-1185">Reference proteome</keyword>
<feature type="transmembrane region" description="Helical" evidence="11">
    <location>
        <begin position="191"/>
        <end position="216"/>
    </location>
</feature>
<comment type="function">
    <text evidence="1">Golgi membrane protein involved in vesicular trafficking and spindle migration.</text>
</comment>
<dbReference type="RefSeq" id="XP_006695343.1">
    <property type="nucleotide sequence ID" value="XM_006695280.1"/>
</dbReference>
<evidence type="ECO:0000313" key="13">
    <source>
        <dbReference type="EMBL" id="EGS19521.1"/>
    </source>
</evidence>
<evidence type="ECO:0000256" key="2">
    <source>
        <dbReference type="ARBA" id="ARBA00004653"/>
    </source>
</evidence>
<dbReference type="GeneID" id="18259032"/>
<evidence type="ECO:0000256" key="7">
    <source>
        <dbReference type="ARBA" id="ARBA00022989"/>
    </source>
</evidence>
<evidence type="ECO:0000256" key="11">
    <source>
        <dbReference type="SAM" id="Phobius"/>
    </source>
</evidence>
<evidence type="ECO:0000256" key="9">
    <source>
        <dbReference type="ARBA" id="ARBA00023136"/>
    </source>
</evidence>